<protein>
    <submittedName>
        <fullName evidence="2">Uncharacterized protein</fullName>
    </submittedName>
</protein>
<reference evidence="2" key="1">
    <citation type="submission" date="2022-08" db="EMBL/GenBank/DDBJ databases">
        <authorList>
            <person name="Gutierrez-Valencia J."/>
        </authorList>
    </citation>
    <scope>NUCLEOTIDE SEQUENCE</scope>
</reference>
<evidence type="ECO:0000313" key="4">
    <source>
        <dbReference type="Proteomes" id="UP001154282"/>
    </source>
</evidence>
<sequence>MDPEAQRCALRVHRRRPLQQKPSASSVQPRLR</sequence>
<dbReference type="EMBL" id="CAMGYJ010000011">
    <property type="protein sequence ID" value="CAI0557620.1"/>
    <property type="molecule type" value="Genomic_DNA"/>
</dbReference>
<accession>A0AAV0RLR2</accession>
<feature type="compositionally biased region" description="Polar residues" evidence="1">
    <location>
        <begin position="20"/>
        <end position="32"/>
    </location>
</feature>
<proteinExistence type="predicted"/>
<evidence type="ECO:0000256" key="1">
    <source>
        <dbReference type="SAM" id="MobiDB-lite"/>
    </source>
</evidence>
<dbReference type="Proteomes" id="UP001154282">
    <property type="component" value="Unassembled WGS sequence"/>
</dbReference>
<organism evidence="2 4">
    <name type="scientific">Linum tenue</name>
    <dbReference type="NCBI Taxonomy" id="586396"/>
    <lineage>
        <taxon>Eukaryota</taxon>
        <taxon>Viridiplantae</taxon>
        <taxon>Streptophyta</taxon>
        <taxon>Embryophyta</taxon>
        <taxon>Tracheophyta</taxon>
        <taxon>Spermatophyta</taxon>
        <taxon>Magnoliopsida</taxon>
        <taxon>eudicotyledons</taxon>
        <taxon>Gunneridae</taxon>
        <taxon>Pentapetalae</taxon>
        <taxon>rosids</taxon>
        <taxon>fabids</taxon>
        <taxon>Malpighiales</taxon>
        <taxon>Linaceae</taxon>
        <taxon>Linum</taxon>
    </lineage>
</organism>
<keyword evidence="4" id="KW-1185">Reference proteome</keyword>
<evidence type="ECO:0000313" key="3">
    <source>
        <dbReference type="EMBL" id="CAI0557620.1"/>
    </source>
</evidence>
<gene>
    <name evidence="2" type="ORF">LITE_LOCUS48378</name>
    <name evidence="3" type="ORF">LITE_LOCUS48432</name>
</gene>
<evidence type="ECO:0000313" key="2">
    <source>
        <dbReference type="EMBL" id="CAI0557469.1"/>
    </source>
</evidence>
<dbReference type="EMBL" id="CAMGYJ010000011">
    <property type="protein sequence ID" value="CAI0557469.1"/>
    <property type="molecule type" value="Genomic_DNA"/>
</dbReference>
<name>A0AAV0RLR2_9ROSI</name>
<dbReference type="AlphaFoldDB" id="A0AAV0RLR2"/>
<comment type="caution">
    <text evidence="2">The sequence shown here is derived from an EMBL/GenBank/DDBJ whole genome shotgun (WGS) entry which is preliminary data.</text>
</comment>
<feature type="region of interest" description="Disordered" evidence="1">
    <location>
        <begin position="1"/>
        <end position="32"/>
    </location>
</feature>